<keyword evidence="3" id="KW-0813">Transport</keyword>
<evidence type="ECO:0000256" key="9">
    <source>
        <dbReference type="ARBA" id="ARBA00023136"/>
    </source>
</evidence>
<evidence type="ECO:0000256" key="4">
    <source>
        <dbReference type="ARBA" id="ARBA00022475"/>
    </source>
</evidence>
<accession>A0A2S7DIW1</accession>
<evidence type="ECO:0000256" key="8">
    <source>
        <dbReference type="ARBA" id="ARBA00022989"/>
    </source>
</evidence>
<evidence type="ECO:0000256" key="10">
    <source>
        <dbReference type="SAM" id="Phobius"/>
    </source>
</evidence>
<evidence type="ECO:0000256" key="7">
    <source>
        <dbReference type="ARBA" id="ARBA00022927"/>
    </source>
</evidence>
<keyword evidence="7" id="KW-0653">Protein transport</keyword>
<dbReference type="EMBL" id="MDEH01000002">
    <property type="protein sequence ID" value="PPU73765.1"/>
    <property type="molecule type" value="Genomic_DNA"/>
</dbReference>
<protein>
    <submittedName>
        <fullName evidence="12">Type II secretion system protein M</fullName>
    </submittedName>
</protein>
<dbReference type="GO" id="GO:0015628">
    <property type="term" value="P:protein secretion by the type II secretion system"/>
    <property type="evidence" value="ECO:0007669"/>
    <property type="project" value="InterPro"/>
</dbReference>
<evidence type="ECO:0000313" key="13">
    <source>
        <dbReference type="Proteomes" id="UP000239865"/>
    </source>
</evidence>
<evidence type="ECO:0000256" key="3">
    <source>
        <dbReference type="ARBA" id="ARBA00022448"/>
    </source>
</evidence>
<reference evidence="12 13" key="1">
    <citation type="submission" date="2016-08" db="EMBL/GenBank/DDBJ databases">
        <authorList>
            <person name="Seilhamer J.J."/>
        </authorList>
    </citation>
    <scope>NUCLEOTIDE SEQUENCE [LARGE SCALE GENOMIC DNA]</scope>
    <source>
        <strain evidence="12 13">CFBP4644</strain>
    </source>
</reference>
<keyword evidence="8 10" id="KW-1133">Transmembrane helix</keyword>
<dbReference type="GO" id="GO:0005886">
    <property type="term" value="C:plasma membrane"/>
    <property type="evidence" value="ECO:0007669"/>
    <property type="project" value="UniProtKB-SubCell"/>
</dbReference>
<evidence type="ECO:0000313" key="12">
    <source>
        <dbReference type="EMBL" id="PPU73765.1"/>
    </source>
</evidence>
<proteinExistence type="inferred from homology"/>
<dbReference type="InterPro" id="IPR023229">
    <property type="entry name" value="T2SS_M_periplasmic_sf"/>
</dbReference>
<comment type="subcellular location">
    <subcellularLocation>
        <location evidence="1">Cell inner membrane</location>
        <topology evidence="1">Single-pass membrane protein</topology>
    </subcellularLocation>
</comment>
<dbReference type="AlphaFoldDB" id="A0A2S7DIW1"/>
<feature type="transmembrane region" description="Helical" evidence="10">
    <location>
        <begin position="20"/>
        <end position="40"/>
    </location>
</feature>
<sequence>MNHALRTWWQARASRERIMLATMSVAVAAFVAWYALWVPLRHWTSSAQARYDQAADALLTARASQRASTVAAVPLDRILRSAREANIAITHHRRNPAGTLELQIDAVASASLFAWLEQLDRRENLAPSRLEISRRDGQLQVRCTMTGVAP</sequence>
<gene>
    <name evidence="11" type="ORF">JWH11_18540</name>
    <name evidence="12" type="ORF">XmelCFBP4644_04645</name>
</gene>
<evidence type="ECO:0000256" key="5">
    <source>
        <dbReference type="ARBA" id="ARBA00022519"/>
    </source>
</evidence>
<evidence type="ECO:0000256" key="6">
    <source>
        <dbReference type="ARBA" id="ARBA00022692"/>
    </source>
</evidence>
<dbReference type="InterPro" id="IPR007690">
    <property type="entry name" value="T2SS_GspM"/>
</dbReference>
<dbReference type="SUPFAM" id="SSF103054">
    <property type="entry name" value="General secretion pathway protein M, EpsM"/>
    <property type="match status" value="1"/>
</dbReference>
<evidence type="ECO:0000256" key="1">
    <source>
        <dbReference type="ARBA" id="ARBA00004377"/>
    </source>
</evidence>
<organism evidence="12 13">
    <name type="scientific">Xanthomonas melonis</name>
    <dbReference type="NCBI Taxonomy" id="56456"/>
    <lineage>
        <taxon>Bacteria</taxon>
        <taxon>Pseudomonadati</taxon>
        <taxon>Pseudomonadota</taxon>
        <taxon>Gammaproteobacteria</taxon>
        <taxon>Lysobacterales</taxon>
        <taxon>Lysobacteraceae</taxon>
        <taxon>Xanthomonas</taxon>
    </lineage>
</organism>
<dbReference type="Gene3D" id="3.30.1360.100">
    <property type="entry name" value="General secretion pathway protein M, EpsM"/>
    <property type="match status" value="1"/>
</dbReference>
<keyword evidence="9 10" id="KW-0472">Membrane</keyword>
<comment type="caution">
    <text evidence="12">The sequence shown here is derived from an EMBL/GenBank/DDBJ whole genome shotgun (WGS) entry which is preliminary data.</text>
</comment>
<evidence type="ECO:0000313" key="11">
    <source>
        <dbReference type="EMBL" id="MCD0268393.1"/>
    </source>
</evidence>
<keyword evidence="14" id="KW-1185">Reference proteome</keyword>
<reference evidence="11" key="2">
    <citation type="submission" date="2021-02" db="EMBL/GenBank/DDBJ databases">
        <title>Copper resistance gene diversity in local Xanthomonas species at agrochemical polluted sites in Trinidad, Trinidad and Tobago.</title>
        <authorList>
            <person name="Ramnarine S.D.B.J."/>
            <person name="Ramsubhag A."/>
            <person name="Jayaraman J."/>
        </authorList>
    </citation>
    <scope>NUCLEOTIDE SEQUENCE</scope>
    <source>
        <strain evidence="11">CaNP6A</strain>
    </source>
</reference>
<keyword evidence="6 10" id="KW-0812">Transmembrane</keyword>
<dbReference type="GO" id="GO:0015627">
    <property type="term" value="C:type II protein secretion system complex"/>
    <property type="evidence" value="ECO:0007669"/>
    <property type="project" value="InterPro"/>
</dbReference>
<dbReference type="OrthoDB" id="6006969at2"/>
<name>A0A2S7DIW1_9XANT</name>
<dbReference type="Proteomes" id="UP001430396">
    <property type="component" value="Unassembled WGS sequence"/>
</dbReference>
<evidence type="ECO:0000256" key="2">
    <source>
        <dbReference type="ARBA" id="ARBA00010637"/>
    </source>
</evidence>
<keyword evidence="4" id="KW-1003">Cell membrane</keyword>
<dbReference type="RefSeq" id="WP_104585732.1">
    <property type="nucleotide sequence ID" value="NZ_JAFFQH010000182.1"/>
</dbReference>
<comment type="similarity">
    <text evidence="2">Belongs to the GSP M family.</text>
</comment>
<dbReference type="Proteomes" id="UP000239865">
    <property type="component" value="Unassembled WGS sequence"/>
</dbReference>
<keyword evidence="5" id="KW-0997">Cell inner membrane</keyword>
<dbReference type="Pfam" id="PF04612">
    <property type="entry name" value="T2SSM"/>
    <property type="match status" value="1"/>
</dbReference>
<evidence type="ECO:0000313" key="14">
    <source>
        <dbReference type="Proteomes" id="UP001430396"/>
    </source>
</evidence>
<dbReference type="EMBL" id="JAFFQI010000199">
    <property type="protein sequence ID" value="MCD0268393.1"/>
    <property type="molecule type" value="Genomic_DNA"/>
</dbReference>